<evidence type="ECO:0000313" key="9">
    <source>
        <dbReference type="EMBL" id="OWP06106.1"/>
    </source>
</evidence>
<comment type="caution">
    <text evidence="9">The sequence shown here is derived from an EMBL/GenBank/DDBJ whole genome shotgun (WGS) entry which is preliminary data.</text>
</comment>
<dbReference type="InParanoid" id="A0A218ZG22"/>
<dbReference type="PANTHER" id="PTHR46498">
    <property type="entry name" value="GTP-BINDING PROTEIN 8"/>
    <property type="match status" value="1"/>
</dbReference>
<keyword evidence="4" id="KW-0479">Metal-binding</keyword>
<dbReference type="InterPro" id="IPR006073">
    <property type="entry name" value="GTP-bd"/>
</dbReference>
<evidence type="ECO:0000256" key="4">
    <source>
        <dbReference type="ARBA" id="ARBA00022723"/>
    </source>
</evidence>
<name>A0A218ZG22_9HELO</name>
<dbReference type="HAMAP" id="MF_00321">
    <property type="entry name" value="GTPase_EngB"/>
    <property type="match status" value="1"/>
</dbReference>
<dbReference type="InterPro" id="IPR027417">
    <property type="entry name" value="P-loop_NTPase"/>
</dbReference>
<dbReference type="Proteomes" id="UP000242519">
    <property type="component" value="Unassembled WGS sequence"/>
</dbReference>
<dbReference type="NCBIfam" id="TIGR03598">
    <property type="entry name" value="GTPase_YsxC"/>
    <property type="match status" value="1"/>
</dbReference>
<feature type="domain" description="EngB-type G" evidence="8">
    <location>
        <begin position="130"/>
        <end position="328"/>
    </location>
</feature>
<evidence type="ECO:0000256" key="3">
    <source>
        <dbReference type="ARBA" id="ARBA00015370"/>
    </source>
</evidence>
<evidence type="ECO:0000256" key="5">
    <source>
        <dbReference type="ARBA" id="ARBA00022741"/>
    </source>
</evidence>
<dbReference type="InterPro" id="IPR030393">
    <property type="entry name" value="G_ENGB_dom"/>
</dbReference>
<dbReference type="FunCoup" id="A0A218ZG22">
    <property type="interactions" value="227"/>
</dbReference>
<dbReference type="GO" id="GO:0005739">
    <property type="term" value="C:mitochondrion"/>
    <property type="evidence" value="ECO:0007669"/>
    <property type="project" value="TreeGrafter"/>
</dbReference>
<accession>A0A218ZG22</accession>
<dbReference type="PROSITE" id="PS51706">
    <property type="entry name" value="G_ENGB"/>
    <property type="match status" value="1"/>
</dbReference>
<reference evidence="9 10" key="1">
    <citation type="submission" date="2017-04" db="EMBL/GenBank/DDBJ databases">
        <title>Draft genome sequence of Marssonina coronaria NL1: causal agent of apple blotch.</title>
        <authorList>
            <person name="Cheng Q."/>
        </authorList>
    </citation>
    <scope>NUCLEOTIDE SEQUENCE [LARGE SCALE GENOMIC DNA]</scope>
    <source>
        <strain evidence="9 10">NL1</strain>
    </source>
</reference>
<evidence type="ECO:0000313" key="10">
    <source>
        <dbReference type="Proteomes" id="UP000242519"/>
    </source>
</evidence>
<dbReference type="GO" id="GO:0046872">
    <property type="term" value="F:metal ion binding"/>
    <property type="evidence" value="ECO:0007669"/>
    <property type="project" value="UniProtKB-KW"/>
</dbReference>
<dbReference type="STRING" id="503106.A0A218ZG22"/>
<protein>
    <recommendedName>
        <fullName evidence="3">GTP-binding protein 8</fullName>
    </recommendedName>
</protein>
<evidence type="ECO:0000256" key="7">
    <source>
        <dbReference type="ARBA" id="ARBA00023134"/>
    </source>
</evidence>
<evidence type="ECO:0000259" key="8">
    <source>
        <dbReference type="PROSITE" id="PS51706"/>
    </source>
</evidence>
<dbReference type="InterPro" id="IPR019987">
    <property type="entry name" value="GTP-bd_ribosome_bio_YsxC"/>
</dbReference>
<comment type="similarity">
    <text evidence="2">Belongs to the TRAFAC class TrmE-Era-EngA-EngB-Septin-like GTPase superfamily. EngB GTPase family.</text>
</comment>
<dbReference type="PANTHER" id="PTHR46498:SF1">
    <property type="entry name" value="GTP-BINDING PROTEIN 8"/>
    <property type="match status" value="1"/>
</dbReference>
<evidence type="ECO:0000256" key="1">
    <source>
        <dbReference type="ARBA" id="ARBA00001946"/>
    </source>
</evidence>
<keyword evidence="10" id="KW-1185">Reference proteome</keyword>
<organism evidence="9 10">
    <name type="scientific">Diplocarpon coronariae</name>
    <dbReference type="NCBI Taxonomy" id="2795749"/>
    <lineage>
        <taxon>Eukaryota</taxon>
        <taxon>Fungi</taxon>
        <taxon>Dikarya</taxon>
        <taxon>Ascomycota</taxon>
        <taxon>Pezizomycotina</taxon>
        <taxon>Leotiomycetes</taxon>
        <taxon>Helotiales</taxon>
        <taxon>Drepanopezizaceae</taxon>
        <taxon>Diplocarpon</taxon>
    </lineage>
</organism>
<dbReference type="OrthoDB" id="391988at2759"/>
<evidence type="ECO:0000256" key="6">
    <source>
        <dbReference type="ARBA" id="ARBA00022842"/>
    </source>
</evidence>
<dbReference type="GO" id="GO:0005525">
    <property type="term" value="F:GTP binding"/>
    <property type="evidence" value="ECO:0007669"/>
    <property type="project" value="UniProtKB-KW"/>
</dbReference>
<dbReference type="InterPro" id="IPR052279">
    <property type="entry name" value="EngB_GTPase"/>
</dbReference>
<dbReference type="SUPFAM" id="SSF52540">
    <property type="entry name" value="P-loop containing nucleoside triphosphate hydrolases"/>
    <property type="match status" value="1"/>
</dbReference>
<proteinExistence type="inferred from homology"/>
<keyword evidence="5" id="KW-0547">Nucleotide-binding</keyword>
<keyword evidence="7" id="KW-0342">GTP-binding</keyword>
<dbReference type="AlphaFoldDB" id="A0A218ZG22"/>
<dbReference type="Pfam" id="PF01926">
    <property type="entry name" value="MMR_HSR1"/>
    <property type="match status" value="1"/>
</dbReference>
<gene>
    <name evidence="9" type="ORF">B2J93_1863</name>
</gene>
<sequence>MKHEIGRRELGARLHPDRGRAAAHQIVELNYQPPPNYLLHQMPASTRLAKLSRNALSNSTPAKLSAPKDILGNVPSQSITPSNVRAGLSYHWDTRPPNSEQLAHAKIFFERRPPKFLWSAEKFKAMDFGSSPEVCFLGRSNVGKSSLLNAILDRKIAFTSAKPGRTRLMNAFAVGGEDREWPLVVLDMPGYGYGGRAEWGVQILKYLEKRKELRRAFLLVDAEHGIKETDLQILGMFKNQGVKYQVVLSKADKVMRWGTKSTGNKAMAEGLQRLDDLMRRVKDVVQPDPEDDGLAVGEIISCSSTSYFMKERPGINAVRFAMLQAAGLEKKPKVKLSSPDTIVSFEELGMQ</sequence>
<evidence type="ECO:0000256" key="2">
    <source>
        <dbReference type="ARBA" id="ARBA00009638"/>
    </source>
</evidence>
<dbReference type="EMBL" id="MZNU01000058">
    <property type="protein sequence ID" value="OWP06106.1"/>
    <property type="molecule type" value="Genomic_DNA"/>
</dbReference>
<keyword evidence="6" id="KW-0460">Magnesium</keyword>
<dbReference type="CDD" id="cd01876">
    <property type="entry name" value="YihA_EngB"/>
    <property type="match status" value="1"/>
</dbReference>
<comment type="cofactor">
    <cofactor evidence="1">
        <name>Mg(2+)</name>
        <dbReference type="ChEBI" id="CHEBI:18420"/>
    </cofactor>
</comment>
<dbReference type="Gene3D" id="3.40.50.300">
    <property type="entry name" value="P-loop containing nucleotide triphosphate hydrolases"/>
    <property type="match status" value="1"/>
</dbReference>